<evidence type="ECO:0000313" key="2">
    <source>
        <dbReference type="EMBL" id="CAD2168386.1"/>
    </source>
</evidence>
<dbReference type="PANTHER" id="PTHR22989:SF20">
    <property type="entry name" value="USP DOMAIN-CONTAINING PROTEIN"/>
    <property type="match status" value="1"/>
</dbReference>
<protein>
    <recommendedName>
        <fullName evidence="1">Methyltransferase FkbM domain-containing protein</fullName>
    </recommendedName>
</protein>
<dbReference type="PANTHER" id="PTHR22989">
    <property type="entry name" value="UNCHARACTERIZED DUF13 C.ELEGANS"/>
    <property type="match status" value="1"/>
</dbReference>
<dbReference type="Pfam" id="PF05050">
    <property type="entry name" value="Methyltransf_21"/>
    <property type="match status" value="1"/>
</dbReference>
<accession>A0A6V7V0Q2</accession>
<feature type="domain" description="Methyltransferase FkbM" evidence="1">
    <location>
        <begin position="136"/>
        <end position="289"/>
    </location>
</feature>
<sequence length="341" mass="39525">MLIQNTEKAKTILNALIKQEQDLIRMRNDNSSITNYTATLANIPIQFNGNEINEMLMHNTDKAKTILNALIKQKQGLILIRNDNSSITNYTATLANIPIQFNAIWQEQFNSLNPIGLRESDEMKYFLKFKNSTSGNYDCNVVTMGVGQHIGTELELKGYYPKCNFLALDPVAEVNADLVEKQLNGTFIEKVITAEDSYTANKKANIWNSKGKRKFNGNFDELSIGFFDFFQFYSDKSVIDLLLLDVEGTEFAIFKLLAEQYEQLPVTLCQMNIEVHNQPVYGSFFTRHRFLRNFDWFMRHGRFALMKTDTLNVKEKSETYIFHRMFFVNLFDTVCLEKFIF</sequence>
<dbReference type="OrthoDB" id="5774161at2759"/>
<name>A0A6V7V0Q2_MELEN</name>
<comment type="caution">
    <text evidence="2">The sequence shown here is derived from an EMBL/GenBank/DDBJ whole genome shotgun (WGS) entry which is preliminary data.</text>
</comment>
<dbReference type="EMBL" id="CAJEWN010000140">
    <property type="protein sequence ID" value="CAD2168386.1"/>
    <property type="molecule type" value="Genomic_DNA"/>
</dbReference>
<reference evidence="2 3" key="1">
    <citation type="submission" date="2020-08" db="EMBL/GenBank/DDBJ databases">
        <authorList>
            <person name="Koutsovoulos G."/>
            <person name="Danchin GJ E."/>
        </authorList>
    </citation>
    <scope>NUCLEOTIDE SEQUENCE [LARGE SCALE GENOMIC DNA]</scope>
</reference>
<dbReference type="Proteomes" id="UP000580250">
    <property type="component" value="Unassembled WGS sequence"/>
</dbReference>
<dbReference type="InterPro" id="IPR006342">
    <property type="entry name" value="FkbM_mtfrase"/>
</dbReference>
<proteinExistence type="predicted"/>
<evidence type="ECO:0000313" key="3">
    <source>
        <dbReference type="Proteomes" id="UP000580250"/>
    </source>
</evidence>
<evidence type="ECO:0000259" key="1">
    <source>
        <dbReference type="Pfam" id="PF05050"/>
    </source>
</evidence>
<organism evidence="2 3">
    <name type="scientific">Meloidogyne enterolobii</name>
    <name type="common">Root-knot nematode worm</name>
    <name type="synonym">Meloidogyne mayaguensis</name>
    <dbReference type="NCBI Taxonomy" id="390850"/>
    <lineage>
        <taxon>Eukaryota</taxon>
        <taxon>Metazoa</taxon>
        <taxon>Ecdysozoa</taxon>
        <taxon>Nematoda</taxon>
        <taxon>Chromadorea</taxon>
        <taxon>Rhabditida</taxon>
        <taxon>Tylenchina</taxon>
        <taxon>Tylenchomorpha</taxon>
        <taxon>Tylenchoidea</taxon>
        <taxon>Meloidogynidae</taxon>
        <taxon>Meloidogyninae</taxon>
        <taxon>Meloidogyne</taxon>
    </lineage>
</organism>
<gene>
    <name evidence="2" type="ORF">MENT_LOCUS19753</name>
</gene>
<dbReference type="AlphaFoldDB" id="A0A6V7V0Q2"/>